<feature type="region of interest" description="Disordered" evidence="1">
    <location>
        <begin position="1"/>
        <end position="83"/>
    </location>
</feature>
<evidence type="ECO:0000256" key="1">
    <source>
        <dbReference type="SAM" id="MobiDB-lite"/>
    </source>
</evidence>
<dbReference type="EMBL" id="LJSK01000250">
    <property type="protein sequence ID" value="KPI84544.1"/>
    <property type="molecule type" value="Genomic_DNA"/>
</dbReference>
<proteinExistence type="predicted"/>
<feature type="region of interest" description="Disordered" evidence="1">
    <location>
        <begin position="1056"/>
        <end position="1114"/>
    </location>
</feature>
<keyword evidence="3" id="KW-1185">Reference proteome</keyword>
<accession>A0A0N1I243</accession>
<feature type="region of interest" description="Disordered" evidence="1">
    <location>
        <begin position="716"/>
        <end position="762"/>
    </location>
</feature>
<organism evidence="2 3">
    <name type="scientific">Leptomonas seymouri</name>
    <dbReference type="NCBI Taxonomy" id="5684"/>
    <lineage>
        <taxon>Eukaryota</taxon>
        <taxon>Discoba</taxon>
        <taxon>Euglenozoa</taxon>
        <taxon>Kinetoplastea</taxon>
        <taxon>Metakinetoplastina</taxon>
        <taxon>Trypanosomatida</taxon>
        <taxon>Trypanosomatidae</taxon>
        <taxon>Leishmaniinae</taxon>
        <taxon>Leptomonas</taxon>
    </lineage>
</organism>
<feature type="region of interest" description="Disordered" evidence="1">
    <location>
        <begin position="1137"/>
        <end position="1180"/>
    </location>
</feature>
<feature type="compositionally biased region" description="Polar residues" evidence="1">
    <location>
        <begin position="620"/>
        <end position="633"/>
    </location>
</feature>
<feature type="region of interest" description="Disordered" evidence="1">
    <location>
        <begin position="470"/>
        <end position="515"/>
    </location>
</feature>
<feature type="compositionally biased region" description="Polar residues" evidence="1">
    <location>
        <begin position="12"/>
        <end position="23"/>
    </location>
</feature>
<protein>
    <submittedName>
        <fullName evidence="2">Uncharacterized protein</fullName>
    </submittedName>
</protein>
<sequence>MVRLTGDRTVSFRPNATSPQLSSANAPTRAANAVAPGYAQLSPSSSNLRVRPAASHRRPQGGSPTLQATGRGSGGARSDSGFEAPAGTALQRASLLQRRGEDTLLSLVNKQQSGDSMMDIGSTTSLATVSPVGANPGGSFPTTTSRDNVTIQELIALQQHQNNQKGVTVIYPHMVSPTDAQARLIDYASAQEVQSDSDDNANKDREQVRVEGFYDGANVNVLIPNDLPPSTLLYVLTASDGRDLMFKVTQYSLQLIICFLKRPSLFSPEVQVFTGSWAKRLYRNYNTIRHGRSLFKMGRGLLNIFTLQTVCERMWLKYESAISQCTCAALLPVVTRVERLLLLLGASPAWGRSMSQQLLHWSQAAKLTPGQRRLEDSQDSMAMDRHIEERMKERRDDVRPGALMADDTFTHMAEVERMQNANGASSGGAVNDGGSNMHSNINSGGLFQGMANASFKDLAMNAMGFSALRDSAGSKHSGPSVVSSPSDFAYSPADKEKSSPEHSGKASPQSLRGPFPMYVHRRVKDVIPAPASVPDREDSTKVAEEPSISKDTAANSRDNCSTDAKAEETAAASDSKHVKAPVSIPTDDGPEPKDSAPAPPHVHGTMPQPLEHDNLPGMTPSKNTADPAQSTTDPHVGGGEEGGGRMTLLRPLIQSTRHSSVTDPDGSVTMDDGFGMHLDSALHEEALSMPAAAAPNFSSGPMSMPDSWRPAMAPTVPPSQSDGFSNSATLCFADHVGSPPLSLPPPSTKTKDSNSAGGDEAAGAAAGIVKDVAAQDESQAFAQPVREVQRRAKKECPPLEMVPALPSQVVSLPLPPVSVLSSLSAMPKQGTNDELNESEMSILSSETNSSFHVRPDGVSGAMTAWLNELQPASAALPSRARKGILQFNPVLMTLLGIRNIAAGFRRFLRDSTLISTERFMTFNVVEMHRSSITRFINRCWLVISIIDLLLNTVRLLQPGWWKYATARQNIRYRCGCQNDDNPADTVWRTHGFIARRKTDLFFPPLSLDYGAPLVSCISYMEAADPARLMPACSRCGCLYKELPSNVAMLGGEEDADVATTGECGSPSTATGTGLDRPSNASPSLPNEAPLVASSHPSQSFSGDGDRSLINGPLKREKPRWVQLYEAGMQEAEEVRRRTAAKDNKNAMVDAGTAGNTGSGVGARREPQKPSSGTMGNTVAEGASHTAGQGLADFMLPPPIGGAGETVGSADRTGDDASGILFLPWMMRKFFNYVWLLRVHPNLRATILLEARYLAEFYLSYKYCFADYESYKSDAPLSGILHPWGAIAGIVSAAVSLARVVESAPTS</sequence>
<feature type="compositionally biased region" description="Basic and acidic residues" evidence="1">
    <location>
        <begin position="534"/>
        <end position="548"/>
    </location>
</feature>
<evidence type="ECO:0000313" key="2">
    <source>
        <dbReference type="EMBL" id="KPI84544.1"/>
    </source>
</evidence>
<gene>
    <name evidence="2" type="ORF">ABL78_6406</name>
</gene>
<reference evidence="2 3" key="1">
    <citation type="journal article" date="2015" name="PLoS Pathog.">
        <title>Leptomonas seymouri: Adaptations to the Dixenous Life Cycle Analyzed by Genome Sequencing, Transcriptome Profiling and Co-infection with Leishmania donovani.</title>
        <authorList>
            <person name="Kraeva N."/>
            <person name="Butenko A."/>
            <person name="Hlavacova J."/>
            <person name="Kostygov A."/>
            <person name="Myskova J."/>
            <person name="Grybchuk D."/>
            <person name="Lestinova T."/>
            <person name="Votypka J."/>
            <person name="Volf P."/>
            <person name="Opperdoes F."/>
            <person name="Flegontov P."/>
            <person name="Lukes J."/>
            <person name="Yurchenko V."/>
        </authorList>
    </citation>
    <scope>NUCLEOTIDE SEQUENCE [LARGE SCALE GENOMIC DNA]</scope>
    <source>
        <strain evidence="2 3">ATCC 30220</strain>
    </source>
</reference>
<dbReference type="VEuPathDB" id="TriTrypDB:Lsey_0250_0080"/>
<dbReference type="Proteomes" id="UP000038009">
    <property type="component" value="Unassembled WGS sequence"/>
</dbReference>
<name>A0A0N1I243_LEPSE</name>
<feature type="compositionally biased region" description="Basic and acidic residues" evidence="1">
    <location>
        <begin position="493"/>
        <end position="504"/>
    </location>
</feature>
<feature type="region of interest" description="Disordered" evidence="1">
    <location>
        <begin position="527"/>
        <end position="644"/>
    </location>
</feature>
<comment type="caution">
    <text evidence="2">The sequence shown here is derived from an EMBL/GenBank/DDBJ whole genome shotgun (WGS) entry which is preliminary data.</text>
</comment>
<evidence type="ECO:0000313" key="3">
    <source>
        <dbReference type="Proteomes" id="UP000038009"/>
    </source>
</evidence>
<feature type="compositionally biased region" description="Polar residues" evidence="1">
    <location>
        <begin position="718"/>
        <end position="729"/>
    </location>
</feature>
<feature type="compositionally biased region" description="Low complexity" evidence="1">
    <location>
        <begin position="24"/>
        <end position="36"/>
    </location>
</feature>
<dbReference type="OMA" id="VCERMWM"/>
<feature type="compositionally biased region" description="Polar residues" evidence="1">
    <location>
        <begin position="549"/>
        <end position="562"/>
    </location>
</feature>
<dbReference type="OrthoDB" id="273423at2759"/>